<dbReference type="Proteomes" id="UP000324897">
    <property type="component" value="Unassembled WGS sequence"/>
</dbReference>
<evidence type="ECO:0000313" key="1">
    <source>
        <dbReference type="EMBL" id="TVU15842.1"/>
    </source>
</evidence>
<proteinExistence type="predicted"/>
<name>A0A5J9TWS5_9POAL</name>
<keyword evidence="2" id="KW-1185">Reference proteome</keyword>
<dbReference type="Gramene" id="TVU15842">
    <property type="protein sequence ID" value="TVU15842"/>
    <property type="gene ID" value="EJB05_39383"/>
</dbReference>
<accession>A0A5J9TWS5</accession>
<evidence type="ECO:0000313" key="2">
    <source>
        <dbReference type="Proteomes" id="UP000324897"/>
    </source>
</evidence>
<organism evidence="1 2">
    <name type="scientific">Eragrostis curvula</name>
    <name type="common">weeping love grass</name>
    <dbReference type="NCBI Taxonomy" id="38414"/>
    <lineage>
        <taxon>Eukaryota</taxon>
        <taxon>Viridiplantae</taxon>
        <taxon>Streptophyta</taxon>
        <taxon>Embryophyta</taxon>
        <taxon>Tracheophyta</taxon>
        <taxon>Spermatophyta</taxon>
        <taxon>Magnoliopsida</taxon>
        <taxon>Liliopsida</taxon>
        <taxon>Poales</taxon>
        <taxon>Poaceae</taxon>
        <taxon>PACMAD clade</taxon>
        <taxon>Chloridoideae</taxon>
        <taxon>Eragrostideae</taxon>
        <taxon>Eragrostidinae</taxon>
        <taxon>Eragrostis</taxon>
    </lineage>
</organism>
<dbReference type="EMBL" id="RWGY01000031">
    <property type="protein sequence ID" value="TVU15842.1"/>
    <property type="molecule type" value="Genomic_DNA"/>
</dbReference>
<comment type="caution">
    <text evidence="1">The sequence shown here is derived from an EMBL/GenBank/DDBJ whole genome shotgun (WGS) entry which is preliminary data.</text>
</comment>
<protein>
    <submittedName>
        <fullName evidence="1">Uncharacterized protein</fullName>
    </submittedName>
</protein>
<reference evidence="1 2" key="1">
    <citation type="journal article" date="2019" name="Sci. Rep.">
        <title>A high-quality genome of Eragrostis curvula grass provides insights into Poaceae evolution and supports new strategies to enhance forage quality.</title>
        <authorList>
            <person name="Carballo J."/>
            <person name="Santos B.A.C.M."/>
            <person name="Zappacosta D."/>
            <person name="Garbus I."/>
            <person name="Selva J.P."/>
            <person name="Gallo C.A."/>
            <person name="Diaz A."/>
            <person name="Albertini E."/>
            <person name="Caccamo M."/>
            <person name="Echenique V."/>
        </authorList>
    </citation>
    <scope>NUCLEOTIDE SEQUENCE [LARGE SCALE GENOMIC DNA]</scope>
    <source>
        <strain evidence="2">cv. Victoria</strain>
        <tissue evidence="1">Leaf</tissue>
    </source>
</reference>
<dbReference type="AlphaFoldDB" id="A0A5J9TWS5"/>
<gene>
    <name evidence="1" type="ORF">EJB05_39383</name>
</gene>
<sequence length="72" mass="7945">MNGWPEPATMTMQAKFKLQTCVSVGALEANNDERDSVLDLRRAVAAPGFGPWNLGVAVVVLDRRGRQETSEW</sequence>